<evidence type="ECO:0000313" key="2">
    <source>
        <dbReference type="Proteomes" id="UP000649617"/>
    </source>
</evidence>
<dbReference type="GO" id="GO:0005509">
    <property type="term" value="F:calcium ion binding"/>
    <property type="evidence" value="ECO:0007669"/>
    <property type="project" value="InterPro"/>
</dbReference>
<dbReference type="Proteomes" id="UP000649617">
    <property type="component" value="Unassembled WGS sequence"/>
</dbReference>
<sequence>MQLSSFTVGFTDADGDGISACGGDECFNDPNKIYAGFCGCGVPDIDTDGDGLVDCLDWCSLDPNKTLPGYCGCGDTEDDTDGDGVLDCADKCPLDPTKITPQLCGCGVADTDSDIDGTPDCYDKCPSQPDSVAGVCQCAASFADDDFDGTPNCNDLCPLDPLKLSPGPVGCGTPITDTDGDGTIDYLDMCPSDANKVEPGTCGCGVSDVDSDSDGVPDCVDACPLDSDKNLTGICGCGISDADPDGNRRPTCFPDCPDTITSATQYMVSVAAFGQISMAGGQYRLCWCAGKVGAGNLPNMSSEASTSSNETVYSTCSFMDEFKVDFGGLFVMGLAPLQQSKTCVSGYSCIVEGITGYGLSAADGYMILDTCGVHSAPLQTLLPFESQGNVSDGWSVTRRWVSETQVSGGFYRLCWCADHPGNQTSWCQHAEYNTVDFGVMTFIGPEFSSVGWTCVSGQTCVVDAIAGNGLSLLDAVMVLETCGTALSSIGLVWPATPLELLTPLNDQGQASWHDPLSAPGGLCWCAGIEQQSSGARNGSCIAFNETVPADRFVLDVGRINILGVAPLSQHHTCVAGLSCHIDGITGNGLRDDDKVLVLHTCGQISHVEGFPGYGAMQSVSMSGASVFWTDPVLAWGGQYRLCWCSSGHHCSSGEQFRTDFGSFTLIGPSPADQDRTCIAGLSCAVGSLTGQDLPALNQYAVLDTCGVASPVAGMPTGLETVGDHAVAAISVTAVAGQYRLCWCSGILDLDPLRTNSSNSSEPGFQQIWGNQSLVNLTPSNGTAVSYCRTAEEFRVDVGSLLLIGASTLMSDFTCIAGRDCTLDDIVGISLSDGDSIVVLDTCGEHGAALQPRALANGTHASWQTITTPGGVYRLCWCSASKQCNSASEFDLDIGRLYVLGPRPLAQDRTCVSGMECAVRGIETYGNMQAGSMAILSTCGALEGRDLLAGLPLSVTSLEKPVGSSRFSANLIVDVVMTSAGGHYKLCWCGPWADGCERPKDFNVDFGNFHLIGVFPLQQDRTCFAGAACSLTDISGHWISRQSAVLVMDTCGFGRATLMRSSWDQASVGSASGSVTVWPVQPSSGPGGQYRLCWCSMQPCSVRDAVVDFGQLTLAGPAPLYQHRTCMSGLACQLASLTGTFWSGDVWVLDTCGTQQGMIAGFALDGRSAVSMPAALVDYSYPVSAAGGQYRLCWCSDGFLVNQSGWSDASMRPGCGFAEDFALDMGSLLLIGMSPLDQDRTCIAGQHCHLADLRGYGLSSLDTIVVLDTCGQKALRQWPEPATVVETSGKLSVSWNVVSTAGGQYRLCWCPGLTWTSSDEQDEDFDPWLGNETLNVSGTLVQTLERRCSSAELFTIDFGSLTLVGPTPLFQHYTCTSGQTCQLVGVEGLHLNSGDGIQLLETCGVAARGAVPLGVPSGGLLQASAVGNNSFTFSLDAVPISGFGGTYRLCWCSSAVDCSSLEAFRVDIGQLTILGAHPPSRDYTCVSGRQCTIDGVEGIFAADFAVMVLDTCGSHPSIEQGQFVQSLTGSSLFWESGVLSGPGGQYRLCWCSSSDETQILLDNDTNSSSVRRYFGCDTFQDFSLDAGEVHLVGPMLGQARTCIAGQLCRIEGLVGYGLTASDRLLVMSTCGSTVPTGFPGTGMAMVLDVVANSTGLSTANSSDFWDVAVTGPGGRYRLCWCSGTSCTASQRFVVDFGELMLIGPRPLQQHRTCISGRACFLTAFADYDLEGLEVNSTADGLLAIPLSSTCGSLGAKRLEGVTGYMSIPGGSSPAAVAQTVPRISEPGGLYRLCWCSAEASSCMTEHHAVQVGVLTILGPAPLTQDHTCISGNSCRVHISASFVDTRVEGALMVLETCGLPLLLPRFLPDGRLPLVGADTGSNGSLLSISAAGGQYRLCWCTTTPNQLVVNATGQLLEACGGPSDFIVDALTSGTIALLNSRWWLVDFRDFAAGAAPDLYQRCSVDGLTGHHLTADDHVLLLETCGVAGGWDQSPGLFDMIYNAAAEGTFSTMAFTWGAERLRLPGGLYRLCWCSGALPVHESLSNVSELDTTNRSLCATASSFQIDVGYMMVIGVVPFAEDKTCFSGQTCLLDGIQGHHLSVHDLWLLRDTCGVPDQVVLPAAQLVTVSHSGSSIAWGSNAFSLSAGQYRLCWCSGDAPCTSYSLTDVGQLHMLGPSPLQSRTCVSGQTCVVKEVVGLGWDMSDEFMVMDTCGQNQATPGLSWAGAVAHLQGSLVTVTWGQDGVLALGGSYRLCWCPGMLASVNGTNRSSNCITSDFAADAGELFIVGPTRQQEWTCISGRQCSLVGLDAGAAIGHLGQLLVLDTCGVGGLLHRWPDAGRLAEVATSLVTSNLVVSARGGRYRVCWCAAIPYPEAQCLSGSIDNQSSCEFYTGNWSNNSSLPCQSSEDFAVDAGTLDLLGPSPLFQHMTCFSGQACEFHDLEGYNLGLSRVMVLDTCGTTSLPARLKQTLTTGAAWASSDITSPGGVYRLCWCMETNSSWQSCALAEDFLVDAGTLTIAGLSPLTQDRTCISGRRCTVDNLQGVGLYDASFNVLIMNTCGVDNAVLPWAQPGELLILPQGFASWFDLAITAVGGNYRMCWCSRNNNTLESQCSQSGHFEVDAGSLFLVGPRPLEQDRTCITGQTCVLESLIGIGWSDADFVAIHSTCGSLQAEGVPERFMQERPRLADMTGGYWLASWDAARSSAAGGQYRLCWQAGLLSNGTVIVSPDGESWIDMGSFTLIGPFAGAARTCLSGQSCQVDGLLGQHLSANDSFVVMDTCSLDD</sequence>
<proteinExistence type="predicted"/>
<dbReference type="SUPFAM" id="SSF103647">
    <property type="entry name" value="TSP type-3 repeat"/>
    <property type="match status" value="2"/>
</dbReference>
<dbReference type="Gene3D" id="4.10.1080.10">
    <property type="entry name" value="TSP type-3 repeat"/>
    <property type="match status" value="1"/>
</dbReference>
<name>A0A812NT76_SYMPI</name>
<dbReference type="InterPro" id="IPR018247">
    <property type="entry name" value="EF_Hand_1_Ca_BS"/>
</dbReference>
<gene>
    <name evidence="1" type="primary">agaA33</name>
    <name evidence="1" type="ORF">SPIL2461_LOCUS6932</name>
</gene>
<dbReference type="OrthoDB" id="408393at2759"/>
<accession>A0A812NT76</accession>
<evidence type="ECO:0000313" key="1">
    <source>
        <dbReference type="EMBL" id="CAE7306438.1"/>
    </source>
</evidence>
<organism evidence="1 2">
    <name type="scientific">Symbiodinium pilosum</name>
    <name type="common">Dinoflagellate</name>
    <dbReference type="NCBI Taxonomy" id="2952"/>
    <lineage>
        <taxon>Eukaryota</taxon>
        <taxon>Sar</taxon>
        <taxon>Alveolata</taxon>
        <taxon>Dinophyceae</taxon>
        <taxon>Suessiales</taxon>
        <taxon>Symbiodiniaceae</taxon>
        <taxon>Symbiodinium</taxon>
    </lineage>
</organism>
<feature type="non-terminal residue" evidence="1">
    <location>
        <position position="1"/>
    </location>
</feature>
<reference evidence="1" key="1">
    <citation type="submission" date="2021-02" db="EMBL/GenBank/DDBJ databases">
        <authorList>
            <person name="Dougan E. K."/>
            <person name="Rhodes N."/>
            <person name="Thang M."/>
            <person name="Chan C."/>
        </authorList>
    </citation>
    <scope>NUCLEOTIDE SEQUENCE</scope>
</reference>
<comment type="caution">
    <text evidence="1">The sequence shown here is derived from an EMBL/GenBank/DDBJ whole genome shotgun (WGS) entry which is preliminary data.</text>
</comment>
<dbReference type="PROSITE" id="PS00018">
    <property type="entry name" value="EF_HAND_1"/>
    <property type="match status" value="2"/>
</dbReference>
<dbReference type="EMBL" id="CAJNIZ010010796">
    <property type="protein sequence ID" value="CAE7306438.1"/>
    <property type="molecule type" value="Genomic_DNA"/>
</dbReference>
<keyword evidence="2" id="KW-1185">Reference proteome</keyword>
<dbReference type="InterPro" id="IPR028974">
    <property type="entry name" value="TSP_type-3_rpt"/>
</dbReference>
<protein>
    <submittedName>
        <fullName evidence="1">AgaA33 protein</fullName>
    </submittedName>
</protein>